<name>N8NYV8_9GAMM</name>
<dbReference type="OrthoDB" id="8589936at2"/>
<dbReference type="HOGENOM" id="CLU_095321_3_0_6"/>
<keyword evidence="3" id="KW-0813">Transport</keyword>
<evidence type="ECO:0000256" key="13">
    <source>
        <dbReference type="SAM" id="Phobius"/>
    </source>
</evidence>
<accession>N8NYV8</accession>
<evidence type="ECO:0000313" key="16">
    <source>
        <dbReference type="Proteomes" id="UP000013086"/>
    </source>
</evidence>
<evidence type="ECO:0000256" key="1">
    <source>
        <dbReference type="ARBA" id="ARBA00001970"/>
    </source>
</evidence>
<feature type="transmembrane region" description="Helical" evidence="13">
    <location>
        <begin position="39"/>
        <end position="61"/>
    </location>
</feature>
<dbReference type="InterPro" id="IPR016174">
    <property type="entry name" value="Di-haem_cyt_TM"/>
</dbReference>
<dbReference type="SUPFAM" id="SSF81342">
    <property type="entry name" value="Transmembrane di-heme cytochromes"/>
    <property type="match status" value="1"/>
</dbReference>
<keyword evidence="6 13" id="KW-0812">Transmembrane</keyword>
<dbReference type="InterPro" id="IPR052168">
    <property type="entry name" value="Cytochrome_b561_oxidase"/>
</dbReference>
<dbReference type="RefSeq" id="WP_004648708.1">
    <property type="nucleotide sequence ID" value="NZ_KB849164.1"/>
</dbReference>
<evidence type="ECO:0000256" key="7">
    <source>
        <dbReference type="ARBA" id="ARBA00022723"/>
    </source>
</evidence>
<dbReference type="Proteomes" id="UP000013086">
    <property type="component" value="Unassembled WGS sequence"/>
</dbReference>
<dbReference type="eggNOG" id="COG3038">
    <property type="taxonomic scope" value="Bacteria"/>
</dbReference>
<proteinExistence type="inferred from homology"/>
<feature type="transmembrane region" description="Helical" evidence="13">
    <location>
        <begin position="9"/>
        <end position="27"/>
    </location>
</feature>
<evidence type="ECO:0000256" key="6">
    <source>
        <dbReference type="ARBA" id="ARBA00022692"/>
    </source>
</evidence>
<dbReference type="Pfam" id="PF01292">
    <property type="entry name" value="Ni_hydr_CYTB"/>
    <property type="match status" value="1"/>
</dbReference>
<dbReference type="GO" id="GO:0046872">
    <property type="term" value="F:metal ion binding"/>
    <property type="evidence" value="ECO:0007669"/>
    <property type="project" value="UniProtKB-KW"/>
</dbReference>
<evidence type="ECO:0000256" key="3">
    <source>
        <dbReference type="ARBA" id="ARBA00022448"/>
    </source>
</evidence>
<evidence type="ECO:0000313" key="15">
    <source>
        <dbReference type="EMBL" id="ENU19355.1"/>
    </source>
</evidence>
<keyword evidence="7" id="KW-0479">Metal-binding</keyword>
<comment type="subcellular location">
    <subcellularLocation>
        <location evidence="2">Cell membrane</location>
        <topology evidence="2">Multi-pass membrane protein</topology>
    </subcellularLocation>
</comment>
<organism evidence="15 16">
    <name type="scientific">Acinetobacter bohemicus ANC 3994</name>
    <dbReference type="NCBI Taxonomy" id="1217715"/>
    <lineage>
        <taxon>Bacteria</taxon>
        <taxon>Pseudomonadati</taxon>
        <taxon>Pseudomonadota</taxon>
        <taxon>Gammaproteobacteria</taxon>
        <taxon>Moraxellales</taxon>
        <taxon>Moraxellaceae</taxon>
        <taxon>Acinetobacter</taxon>
    </lineage>
</organism>
<comment type="caution">
    <text evidence="15">The sequence shown here is derived from an EMBL/GenBank/DDBJ whole genome shotgun (WGS) entry which is preliminary data.</text>
</comment>
<evidence type="ECO:0000256" key="2">
    <source>
        <dbReference type="ARBA" id="ARBA00004651"/>
    </source>
</evidence>
<reference evidence="15 16" key="1">
    <citation type="submission" date="2013-02" db="EMBL/GenBank/DDBJ databases">
        <title>The Genome Sequence of Acinetobacter sp. ANC 3994.</title>
        <authorList>
            <consortium name="The Broad Institute Genome Sequencing Platform"/>
            <consortium name="The Broad Institute Genome Sequencing Center for Infectious Disease"/>
            <person name="Cerqueira G."/>
            <person name="Feldgarden M."/>
            <person name="Courvalin P."/>
            <person name="Perichon B."/>
            <person name="Grillot-Courvalin C."/>
            <person name="Clermont D."/>
            <person name="Rocha E."/>
            <person name="Yoon E.-J."/>
            <person name="Nemec A."/>
            <person name="Walker B."/>
            <person name="Young S.K."/>
            <person name="Zeng Q."/>
            <person name="Gargeya S."/>
            <person name="Fitzgerald M."/>
            <person name="Haas B."/>
            <person name="Abouelleil A."/>
            <person name="Alvarado L."/>
            <person name="Arachchi H.M."/>
            <person name="Berlin A.M."/>
            <person name="Chapman S.B."/>
            <person name="Dewar J."/>
            <person name="Goldberg J."/>
            <person name="Griggs A."/>
            <person name="Gujja S."/>
            <person name="Hansen M."/>
            <person name="Howarth C."/>
            <person name="Imamovic A."/>
            <person name="Larimer J."/>
            <person name="McCowan C."/>
            <person name="Murphy C."/>
            <person name="Neiman D."/>
            <person name="Pearson M."/>
            <person name="Priest M."/>
            <person name="Roberts A."/>
            <person name="Saif S."/>
            <person name="Shea T."/>
            <person name="Sisk P."/>
            <person name="Sykes S."/>
            <person name="Wortman J."/>
            <person name="Nusbaum C."/>
            <person name="Birren B."/>
        </authorList>
    </citation>
    <scope>NUCLEOTIDE SEQUENCE [LARGE SCALE GENOMIC DNA]</scope>
    <source>
        <strain evidence="15 16">ANC 3994</strain>
    </source>
</reference>
<dbReference type="GO" id="GO:0009055">
    <property type="term" value="F:electron transfer activity"/>
    <property type="evidence" value="ECO:0007669"/>
    <property type="project" value="InterPro"/>
</dbReference>
<feature type="transmembrane region" description="Helical" evidence="13">
    <location>
        <begin position="81"/>
        <end position="101"/>
    </location>
</feature>
<keyword evidence="9 13" id="KW-1133">Transmembrane helix</keyword>
<evidence type="ECO:0000259" key="14">
    <source>
        <dbReference type="Pfam" id="PF01292"/>
    </source>
</evidence>
<keyword evidence="11 13" id="KW-0472">Membrane</keyword>
<keyword evidence="4" id="KW-1003">Cell membrane</keyword>
<comment type="cofactor">
    <cofactor evidence="1">
        <name>heme b</name>
        <dbReference type="ChEBI" id="CHEBI:60344"/>
    </cofactor>
</comment>
<evidence type="ECO:0000256" key="8">
    <source>
        <dbReference type="ARBA" id="ARBA00022982"/>
    </source>
</evidence>
<gene>
    <name evidence="15" type="ORF">F994_02214</name>
</gene>
<dbReference type="AlphaFoldDB" id="N8NYV8"/>
<evidence type="ECO:0000256" key="4">
    <source>
        <dbReference type="ARBA" id="ARBA00022475"/>
    </source>
</evidence>
<evidence type="ECO:0000256" key="9">
    <source>
        <dbReference type="ARBA" id="ARBA00022989"/>
    </source>
</evidence>
<feature type="domain" description="Cytochrome b561 bacterial/Ni-hydrogenase" evidence="14">
    <location>
        <begin position="4"/>
        <end position="165"/>
    </location>
</feature>
<dbReference type="EMBL" id="APOH01000015">
    <property type="protein sequence ID" value="ENU19355.1"/>
    <property type="molecule type" value="Genomic_DNA"/>
</dbReference>
<feature type="transmembrane region" description="Helical" evidence="13">
    <location>
        <begin position="133"/>
        <end position="156"/>
    </location>
</feature>
<dbReference type="GO" id="GO:0022904">
    <property type="term" value="P:respiratory electron transport chain"/>
    <property type="evidence" value="ECO:0007669"/>
    <property type="project" value="InterPro"/>
</dbReference>
<evidence type="ECO:0000256" key="5">
    <source>
        <dbReference type="ARBA" id="ARBA00022617"/>
    </source>
</evidence>
<evidence type="ECO:0000256" key="12">
    <source>
        <dbReference type="ARBA" id="ARBA00037975"/>
    </source>
</evidence>
<dbReference type="InterPro" id="IPR011577">
    <property type="entry name" value="Cyt_b561_bac/Ni-Hgenase"/>
</dbReference>
<comment type="similarity">
    <text evidence="12">Belongs to the cytochrome b561 family.</text>
</comment>
<dbReference type="GO" id="GO:0020037">
    <property type="term" value="F:heme binding"/>
    <property type="evidence" value="ECO:0007669"/>
    <property type="project" value="TreeGrafter"/>
</dbReference>
<dbReference type="PATRIC" id="fig|1217715.3.peg.2162"/>
<keyword evidence="5" id="KW-0349">Heme</keyword>
<dbReference type="GO" id="GO:0005886">
    <property type="term" value="C:plasma membrane"/>
    <property type="evidence" value="ECO:0007669"/>
    <property type="project" value="UniProtKB-SubCell"/>
</dbReference>
<keyword evidence="10" id="KW-0408">Iron</keyword>
<keyword evidence="8" id="KW-0249">Electron transport</keyword>
<evidence type="ECO:0000256" key="10">
    <source>
        <dbReference type="ARBA" id="ARBA00023004"/>
    </source>
</evidence>
<dbReference type="Gene3D" id="1.20.950.20">
    <property type="entry name" value="Transmembrane di-heme cytochromes, Chain C"/>
    <property type="match status" value="1"/>
</dbReference>
<dbReference type="PANTHER" id="PTHR30529:SF3">
    <property type="entry name" value="CYTOCHROME B561 HOMOLOG 1"/>
    <property type="match status" value="1"/>
</dbReference>
<evidence type="ECO:0000256" key="11">
    <source>
        <dbReference type="ARBA" id="ARBA00023136"/>
    </source>
</evidence>
<sequence length="170" mass="19381">MKNRYPKPIIIIHWLTFVLVATVYLTGGNPTTTGLLGQIHVIGGISIFILFLIRLGFIFIYKKSIPQNKILNQYQEKLFKIVRFTLYLSLSIVPIAGWFALSSLTDNFKVLFLNLPLLSSVRDIQYIGELHEFLGNAFITIVGLHASAALIHHFIFKDHVLKSMLLNRNK</sequence>
<protein>
    <recommendedName>
        <fullName evidence="14">Cytochrome b561 bacterial/Ni-hydrogenase domain-containing protein</fullName>
    </recommendedName>
</protein>
<dbReference type="PANTHER" id="PTHR30529">
    <property type="entry name" value="CYTOCHROME B561"/>
    <property type="match status" value="1"/>
</dbReference>